<comment type="caution">
    <text evidence="1">The sequence shown here is derived from an EMBL/GenBank/DDBJ whole genome shotgun (WGS) entry which is preliminary data.</text>
</comment>
<dbReference type="Pfam" id="PF13076">
    <property type="entry name" value="Fur_reg_FbpA"/>
    <property type="match status" value="1"/>
</dbReference>
<dbReference type="EMBL" id="JBAWSX010000002">
    <property type="protein sequence ID" value="MEI4800933.1"/>
    <property type="molecule type" value="Genomic_DNA"/>
</dbReference>
<proteinExistence type="predicted"/>
<reference evidence="1 2" key="1">
    <citation type="submission" date="2024-01" db="EMBL/GenBank/DDBJ databases">
        <title>Seven novel Bacillus-like species.</title>
        <authorList>
            <person name="Liu G."/>
        </authorList>
    </citation>
    <scope>NUCLEOTIDE SEQUENCE [LARGE SCALE GENOMIC DNA]</scope>
    <source>
        <strain evidence="1 2">FJAT-51639</strain>
    </source>
</reference>
<evidence type="ECO:0000313" key="1">
    <source>
        <dbReference type="EMBL" id="MEI4800933.1"/>
    </source>
</evidence>
<organism evidence="1 2">
    <name type="scientific">Bacillus bruguierae</name>
    <dbReference type="NCBI Taxonomy" id="3127667"/>
    <lineage>
        <taxon>Bacteria</taxon>
        <taxon>Bacillati</taxon>
        <taxon>Bacillota</taxon>
        <taxon>Bacilli</taxon>
        <taxon>Bacillales</taxon>
        <taxon>Bacillaceae</taxon>
        <taxon>Bacillus</taxon>
    </lineage>
</organism>
<name>A0ABU8FE10_9BACI</name>
<dbReference type="Proteomes" id="UP001372526">
    <property type="component" value="Unassembled WGS sequence"/>
</dbReference>
<evidence type="ECO:0000313" key="2">
    <source>
        <dbReference type="Proteomes" id="UP001372526"/>
    </source>
</evidence>
<accession>A0ABU8FE10</accession>
<dbReference type="InterPro" id="IPR025072">
    <property type="entry name" value="Fur_reg_FbpA"/>
</dbReference>
<sequence length="61" mass="7283">MSYGLRYAVEKRKKLLIEKLIDVGIYKVLNKQLYELTLDELEKEYQDLLKYEGVPAYININ</sequence>
<gene>
    <name evidence="1" type="ORF">WAZ07_06255</name>
</gene>
<protein>
    <submittedName>
        <fullName evidence="1">Fur-regulated basic protein FbpA</fullName>
    </submittedName>
</protein>
<keyword evidence="2" id="KW-1185">Reference proteome</keyword>
<dbReference type="RefSeq" id="WP_336471736.1">
    <property type="nucleotide sequence ID" value="NZ_JBAWSX010000002.1"/>
</dbReference>